<dbReference type="OrthoDB" id="885268at2"/>
<organism evidence="1 2">
    <name type="scientific">Hymenobacter roseosalivarius DSM 11622</name>
    <dbReference type="NCBI Taxonomy" id="645990"/>
    <lineage>
        <taxon>Bacteria</taxon>
        <taxon>Pseudomonadati</taxon>
        <taxon>Bacteroidota</taxon>
        <taxon>Cytophagia</taxon>
        <taxon>Cytophagales</taxon>
        <taxon>Hymenobacteraceae</taxon>
        <taxon>Hymenobacter</taxon>
    </lineage>
</organism>
<name>A0A1W1URZ4_9BACT</name>
<dbReference type="EMBL" id="FWWW01000039">
    <property type="protein sequence ID" value="SMB83847.1"/>
    <property type="molecule type" value="Genomic_DNA"/>
</dbReference>
<dbReference type="RefSeq" id="WP_084443657.1">
    <property type="nucleotide sequence ID" value="NZ_FWWW01000039.1"/>
</dbReference>
<dbReference type="AlphaFoldDB" id="A0A1W1URZ4"/>
<gene>
    <name evidence="1" type="ORF">SAMN00120144_0779</name>
</gene>
<evidence type="ECO:0000313" key="2">
    <source>
        <dbReference type="Proteomes" id="UP000192266"/>
    </source>
</evidence>
<sequence>MTPDGGLDQLEALLSDALTVLNRHTAQLKQHTVILNQHITLLNQLVTAMGQQSGTIGFLLRE</sequence>
<dbReference type="Proteomes" id="UP000192266">
    <property type="component" value="Unassembled WGS sequence"/>
</dbReference>
<protein>
    <submittedName>
        <fullName evidence="1">Uncharacterized protein</fullName>
    </submittedName>
</protein>
<proteinExistence type="predicted"/>
<keyword evidence="2" id="KW-1185">Reference proteome</keyword>
<dbReference type="STRING" id="645990.SAMN00120144_0779"/>
<reference evidence="1 2" key="1">
    <citation type="submission" date="2017-04" db="EMBL/GenBank/DDBJ databases">
        <authorList>
            <person name="Afonso C.L."/>
            <person name="Miller P.J."/>
            <person name="Scott M.A."/>
            <person name="Spackman E."/>
            <person name="Goraichik I."/>
            <person name="Dimitrov K.M."/>
            <person name="Suarez D.L."/>
            <person name="Swayne D.E."/>
        </authorList>
    </citation>
    <scope>NUCLEOTIDE SEQUENCE [LARGE SCALE GENOMIC DNA]</scope>
    <source>
        <strain evidence="1 2">DSM 11622</strain>
    </source>
</reference>
<accession>A0A1W1URZ4</accession>
<evidence type="ECO:0000313" key="1">
    <source>
        <dbReference type="EMBL" id="SMB83847.1"/>
    </source>
</evidence>